<dbReference type="HAMAP" id="MF_00100_B">
    <property type="entry name" value="IF_2_B"/>
    <property type="match status" value="1"/>
</dbReference>
<evidence type="ECO:0000256" key="12">
    <source>
        <dbReference type="SAM" id="MobiDB-lite"/>
    </source>
</evidence>
<dbReference type="InterPro" id="IPR013575">
    <property type="entry name" value="IF2_assoc_dom_bac"/>
</dbReference>
<keyword evidence="4 9" id="KW-0963">Cytoplasm</keyword>
<dbReference type="KEGG" id="kon:CONE_0646"/>
<dbReference type="SUPFAM" id="SSF46955">
    <property type="entry name" value="Putative DNA-binding domain"/>
    <property type="match status" value="1"/>
</dbReference>
<dbReference type="InterPro" id="IPR006847">
    <property type="entry name" value="IF2_N"/>
</dbReference>
<dbReference type="Pfam" id="PF03144">
    <property type="entry name" value="GTP_EFTU_D2"/>
    <property type="match status" value="1"/>
</dbReference>
<evidence type="ECO:0000256" key="7">
    <source>
        <dbReference type="ARBA" id="ARBA00022917"/>
    </source>
</evidence>
<dbReference type="GO" id="GO:0003924">
    <property type="term" value="F:GTPase activity"/>
    <property type="evidence" value="ECO:0007669"/>
    <property type="project" value="UniProtKB-UniRule"/>
</dbReference>
<dbReference type="CDD" id="cd01887">
    <property type="entry name" value="IF2_eIF5B"/>
    <property type="match status" value="1"/>
</dbReference>
<dbReference type="InterPro" id="IPR009061">
    <property type="entry name" value="DNA-bd_dom_put_sf"/>
</dbReference>
<gene>
    <name evidence="9" type="primary">infB</name>
    <name evidence="14" type="ORF">CONE_0646</name>
</gene>
<proteinExistence type="inferred from homology"/>
<dbReference type="GO" id="GO:0005829">
    <property type="term" value="C:cytosol"/>
    <property type="evidence" value="ECO:0007669"/>
    <property type="project" value="TreeGrafter"/>
</dbReference>
<feature type="region of interest" description="Disordered" evidence="12">
    <location>
        <begin position="101"/>
        <end position="136"/>
    </location>
</feature>
<dbReference type="Proteomes" id="UP000011541">
    <property type="component" value="Chromosome"/>
</dbReference>
<keyword evidence="15" id="KW-1185">Reference proteome</keyword>
<feature type="domain" description="Tr-type G" evidence="13">
    <location>
        <begin position="451"/>
        <end position="620"/>
    </location>
</feature>
<feature type="compositionally biased region" description="Polar residues" evidence="12">
    <location>
        <begin position="340"/>
        <end position="360"/>
    </location>
</feature>
<dbReference type="OrthoDB" id="9811804at2"/>
<dbReference type="FunFam" id="2.40.30.10:FF:000008">
    <property type="entry name" value="Translation initiation factor IF-2"/>
    <property type="match status" value="1"/>
</dbReference>
<evidence type="ECO:0000313" key="15">
    <source>
        <dbReference type="Proteomes" id="UP000011541"/>
    </source>
</evidence>
<dbReference type="HOGENOM" id="CLU_006301_6_0_4"/>
<comment type="caution">
    <text evidence="9">Lacks conserved residue(s) required for the propagation of feature annotation.</text>
</comment>
<dbReference type="InterPro" id="IPR027417">
    <property type="entry name" value="P-loop_NTPase"/>
</dbReference>
<dbReference type="Pfam" id="PF04760">
    <property type="entry name" value="IF2_N"/>
    <property type="match status" value="2"/>
</dbReference>
<dbReference type="PANTHER" id="PTHR43381:SF5">
    <property type="entry name" value="TR-TYPE G DOMAIN-CONTAINING PROTEIN"/>
    <property type="match status" value="1"/>
</dbReference>
<dbReference type="NCBIfam" id="TIGR00487">
    <property type="entry name" value="IF-2"/>
    <property type="match status" value="1"/>
</dbReference>
<dbReference type="InterPro" id="IPR000178">
    <property type="entry name" value="TF_IF2_bacterial-like"/>
</dbReference>
<feature type="compositionally biased region" description="Low complexity" evidence="12">
    <location>
        <begin position="261"/>
        <end position="277"/>
    </location>
</feature>
<dbReference type="SUPFAM" id="SSF52156">
    <property type="entry name" value="Initiation factor IF2/eIF5b, domain 3"/>
    <property type="match status" value="1"/>
</dbReference>
<keyword evidence="5 9" id="KW-0396">Initiation factor</keyword>
<feature type="compositionally biased region" description="Polar residues" evidence="12">
    <location>
        <begin position="111"/>
        <end position="120"/>
    </location>
</feature>
<dbReference type="InterPro" id="IPR036925">
    <property type="entry name" value="TIF_IF2_dom3_sf"/>
</dbReference>
<feature type="region of interest" description="Disordered" evidence="12">
    <location>
        <begin position="255"/>
        <end position="360"/>
    </location>
</feature>
<dbReference type="AlphaFoldDB" id="M1LWF9"/>
<dbReference type="InterPro" id="IPR015760">
    <property type="entry name" value="TIF_IF2"/>
</dbReference>
<evidence type="ECO:0000313" key="14">
    <source>
        <dbReference type="EMBL" id="AGF48401.1"/>
    </source>
</evidence>
<dbReference type="NCBIfam" id="TIGR00231">
    <property type="entry name" value="small_GTP"/>
    <property type="match status" value="1"/>
</dbReference>
<dbReference type="CDD" id="cd03692">
    <property type="entry name" value="mtIF2_IVc"/>
    <property type="match status" value="1"/>
</dbReference>
<evidence type="ECO:0000256" key="3">
    <source>
        <dbReference type="ARBA" id="ARBA00020675"/>
    </source>
</evidence>
<accession>M1LWF9</accession>
<dbReference type="Gene3D" id="2.40.30.10">
    <property type="entry name" value="Translation factors"/>
    <property type="match status" value="2"/>
</dbReference>
<dbReference type="SUPFAM" id="SSF50447">
    <property type="entry name" value="Translation proteins"/>
    <property type="match status" value="2"/>
</dbReference>
<evidence type="ECO:0000256" key="8">
    <source>
        <dbReference type="ARBA" id="ARBA00023134"/>
    </source>
</evidence>
<dbReference type="GO" id="GO:0005525">
    <property type="term" value="F:GTP binding"/>
    <property type="evidence" value="ECO:0007669"/>
    <property type="project" value="UniProtKB-KW"/>
</dbReference>
<dbReference type="InterPro" id="IPR009000">
    <property type="entry name" value="Transl_B-barrel_sf"/>
</dbReference>
<feature type="region of interest" description="G-domain" evidence="9">
    <location>
        <begin position="454"/>
        <end position="602"/>
    </location>
</feature>
<evidence type="ECO:0000256" key="2">
    <source>
        <dbReference type="ARBA" id="ARBA00007733"/>
    </source>
</evidence>
<dbReference type="EMBL" id="CP003805">
    <property type="protein sequence ID" value="AGF48401.1"/>
    <property type="molecule type" value="Genomic_DNA"/>
</dbReference>
<dbReference type="InterPro" id="IPR023115">
    <property type="entry name" value="TIF_IF2_dom3"/>
</dbReference>
<dbReference type="PANTHER" id="PTHR43381">
    <property type="entry name" value="TRANSLATION INITIATION FACTOR IF-2-RELATED"/>
    <property type="match status" value="1"/>
</dbReference>
<reference evidence="14 15" key="1">
    <citation type="journal article" date="2013" name="Genome Biol. Evol.">
        <title>Genome evolution and phylogenomic analysis of candidatus kinetoplastibacterium, the betaproteobacterial endosymbionts of strigomonas and angomonas.</title>
        <authorList>
            <person name="Alves J.M."/>
            <person name="Serrano M.G."/>
            <person name="Maia da Silva F."/>
            <person name="Voegtly L.J."/>
            <person name="Matveyev A.V."/>
            <person name="Teixeira M.M."/>
            <person name="Camargo E.P."/>
            <person name="Buck G.A."/>
        </authorList>
    </citation>
    <scope>NUCLEOTIDE SEQUENCE [LARGE SCALE GENOMIC DNA]</scope>
    <source>
        <strain evidence="14 15">TCC290E</strain>
    </source>
</reference>
<dbReference type="Pfam" id="PF08364">
    <property type="entry name" value="IF2_assoc"/>
    <property type="match status" value="1"/>
</dbReference>
<evidence type="ECO:0000256" key="11">
    <source>
        <dbReference type="RuleBase" id="RU000645"/>
    </source>
</evidence>
<dbReference type="PROSITE" id="PS01176">
    <property type="entry name" value="IF2"/>
    <property type="match status" value="1"/>
</dbReference>
<keyword evidence="6 9" id="KW-0547">Nucleotide-binding</keyword>
<comment type="subcellular location">
    <subcellularLocation>
        <location evidence="1 9 11">Cytoplasm</location>
    </subcellularLocation>
</comment>
<feature type="compositionally biased region" description="Basic and acidic residues" evidence="12">
    <location>
        <begin position="226"/>
        <end position="240"/>
    </location>
</feature>
<dbReference type="FunFam" id="3.40.50.300:FF:000019">
    <property type="entry name" value="Translation initiation factor IF-2"/>
    <property type="match status" value="1"/>
</dbReference>
<evidence type="ECO:0000256" key="1">
    <source>
        <dbReference type="ARBA" id="ARBA00004496"/>
    </source>
</evidence>
<dbReference type="InterPro" id="IPR004161">
    <property type="entry name" value="EFTu-like_2"/>
</dbReference>
<dbReference type="PATRIC" id="fig|1208920.3.peg.391"/>
<keyword evidence="8 9" id="KW-0342">GTP-binding</keyword>
<evidence type="ECO:0000256" key="5">
    <source>
        <dbReference type="ARBA" id="ARBA00022540"/>
    </source>
</evidence>
<dbReference type="Gene3D" id="3.40.50.10050">
    <property type="entry name" value="Translation initiation factor IF- 2, domain 3"/>
    <property type="match status" value="1"/>
</dbReference>
<dbReference type="FunFam" id="2.40.30.10:FF:000007">
    <property type="entry name" value="Translation initiation factor IF-2"/>
    <property type="match status" value="1"/>
</dbReference>
<evidence type="ECO:0000256" key="9">
    <source>
        <dbReference type="HAMAP-Rule" id="MF_00100"/>
    </source>
</evidence>
<dbReference type="Pfam" id="PF22042">
    <property type="entry name" value="EF-G_D2"/>
    <property type="match status" value="1"/>
</dbReference>
<evidence type="ECO:0000256" key="10">
    <source>
        <dbReference type="RuleBase" id="RU000644"/>
    </source>
</evidence>
<dbReference type="RefSeq" id="WP_015397087.1">
    <property type="nucleotide sequence ID" value="NC_020299.1"/>
</dbReference>
<dbReference type="InterPro" id="IPR005225">
    <property type="entry name" value="Small_GTP-bd"/>
</dbReference>
<organism evidence="14 15">
    <name type="scientific">Candidatus Kinetoplastidibacterium stringomonadis TCC290E</name>
    <dbReference type="NCBI Taxonomy" id="1208920"/>
    <lineage>
        <taxon>Bacteria</taxon>
        <taxon>Pseudomonadati</taxon>
        <taxon>Pseudomonadota</taxon>
        <taxon>Betaproteobacteria</taxon>
        <taxon>Candidatus Kinetoplastidibacterium</taxon>
    </lineage>
</organism>
<comment type="similarity">
    <text evidence="2 9 10">Belongs to the TRAFAC class translation factor GTPase superfamily. Classic translation factor GTPase family. IF-2 subfamily.</text>
</comment>
<evidence type="ECO:0000256" key="4">
    <source>
        <dbReference type="ARBA" id="ARBA00022490"/>
    </source>
</evidence>
<dbReference type="CDD" id="cd03702">
    <property type="entry name" value="IF2_mtIF2_II"/>
    <property type="match status" value="1"/>
</dbReference>
<evidence type="ECO:0000259" key="13">
    <source>
        <dbReference type="PROSITE" id="PS51722"/>
    </source>
</evidence>
<dbReference type="Pfam" id="PF11987">
    <property type="entry name" value="IF-2"/>
    <property type="match status" value="1"/>
</dbReference>
<feature type="compositionally biased region" description="Basic and acidic residues" evidence="12">
    <location>
        <begin position="311"/>
        <end position="334"/>
    </location>
</feature>
<dbReference type="eggNOG" id="COG0532">
    <property type="taxonomic scope" value="Bacteria"/>
</dbReference>
<sequence length="951" mass="104135">MSSVTVAQFAVELSMPSDILLDQLKSAGVNVKTVKDFVTNSDKLKLLGSLRRANGEGQKKDQKIVLTKRKTTEIYQADAKGRSRTIQVEVLKKRTFIKKDPSKYQSDDIDNNTVNSQSIENSKDNKITSEPNSNALNEILNGTPVITDNTTSNKNYENKVNLIKDNVDITSNRHESNILPTIENKAQNSNKESEKSTLIPRSQIMKNSKNETNFRRSSSQNHNIKSKSEKLLDRPNKDEARKVVENEAAALREMLTRPRKVVSSSDSTSDNFSNTKSAGKKNLINKKESKSSTPLKKVSKSADVPSGWSDDSSRKKSLEKDKKSGVHSDSEEWRVVGVKTSKNSGGKFSRSAQNNNKNGTINQSQEFISRVINVPETISVAELAHKMSIKAGEVIKNLMKLGQMVTINQVLDQETAMIVVEEFGHTSIAAKIDDPEIFLDTTDASNADSTHRAPVVTVMGHVDHGKTSLLDYIKRTKVTNSEAGGITQHIGAYNVKTDMGSITFLDTPGHEAFAAMRARGAKLTDIVILVVAADDGVMPQTREAINHVKAANVPVIVALTKSDKSSANLDKVKQELITEEIIPEEYGGSVPFVPVSAKTGDGIDILLENIILQSEVLELKAQVDTKAKGIVIEASLDKGRGPVATVLVQNGTLKKGDVILVGATFGRVRSMLNESGNPIEKAGPSIPVEIHGLTDVPSAADFLVVLSDERKAREIALFRQGKFRDSKLARKQADKLESIFDNISDSSIQSISIIVKSDVQGSQEAIASSLLKLSNDEVCVKIVHAAVGGISDNDVNLAIASNAVIIGFNVRADSIARKNAELNNINIRYYSIIYDAINDIKQAMSGMLIPEKKEEIVGLVEIREIYSIPKIGKVAGCMVLDGTVKKDSRVRLIRNNVVSWTGQIESLRRFKDDVKEVRSGFDCGITLKGYSDIMNNDQLEVFEIKEIARTM</sequence>
<dbReference type="FunFam" id="3.40.50.10050:FF:000001">
    <property type="entry name" value="Translation initiation factor IF-2"/>
    <property type="match status" value="1"/>
</dbReference>
<feature type="region of interest" description="Disordered" evidence="12">
    <location>
        <begin position="178"/>
        <end position="240"/>
    </location>
</feature>
<dbReference type="STRING" id="1208920.CONE_0646"/>
<dbReference type="PROSITE" id="PS51722">
    <property type="entry name" value="G_TR_2"/>
    <property type="match status" value="1"/>
</dbReference>
<dbReference type="SUPFAM" id="SSF52540">
    <property type="entry name" value="P-loop containing nucleoside triphosphate hydrolases"/>
    <property type="match status" value="1"/>
</dbReference>
<dbReference type="Gene3D" id="3.40.50.300">
    <property type="entry name" value="P-loop containing nucleotide triphosphate hydrolases"/>
    <property type="match status" value="1"/>
</dbReference>
<protein>
    <recommendedName>
        <fullName evidence="3 9">Translation initiation factor IF-2</fullName>
    </recommendedName>
</protein>
<dbReference type="Pfam" id="PF00009">
    <property type="entry name" value="GTP_EFTU"/>
    <property type="match status" value="1"/>
</dbReference>
<keyword evidence="7 9" id="KW-0648">Protein biosynthesis</keyword>
<dbReference type="InterPro" id="IPR000795">
    <property type="entry name" value="T_Tr_GTP-bd_dom"/>
</dbReference>
<name>M1LWF9_9PROT</name>
<dbReference type="InterPro" id="IPR053905">
    <property type="entry name" value="EF-G-like_DII"/>
</dbReference>
<comment type="function">
    <text evidence="9 10">One of the essential components for the initiation of protein synthesis. Protects formylmethionyl-tRNA from spontaneous hydrolysis and promotes its binding to the 30S ribosomal subunits. Also involved in the hydrolysis of GTP during the formation of the 70S ribosomal complex.</text>
</comment>
<feature type="binding site" evidence="9">
    <location>
        <begin position="506"/>
        <end position="510"/>
    </location>
    <ligand>
        <name>GTP</name>
        <dbReference type="ChEBI" id="CHEBI:37565"/>
    </ligand>
</feature>
<dbReference type="Gene3D" id="3.30.56.50">
    <property type="entry name" value="Putative DNA-binding domain, N-terminal subdomain of bacterial translation initiation factor IF2"/>
    <property type="match status" value="1"/>
</dbReference>
<feature type="binding site" evidence="9">
    <location>
        <begin position="460"/>
        <end position="467"/>
    </location>
    <ligand>
        <name>GTP</name>
        <dbReference type="ChEBI" id="CHEBI:37565"/>
    </ligand>
</feature>
<dbReference type="InterPro" id="IPR044145">
    <property type="entry name" value="IF2_II"/>
</dbReference>
<dbReference type="GO" id="GO:0003743">
    <property type="term" value="F:translation initiation factor activity"/>
    <property type="evidence" value="ECO:0007669"/>
    <property type="project" value="UniProtKB-UniRule"/>
</dbReference>
<evidence type="ECO:0000256" key="6">
    <source>
        <dbReference type="ARBA" id="ARBA00022741"/>
    </source>
</evidence>